<reference evidence="1 2" key="1">
    <citation type="journal article" date="2019" name="Sci. Rep.">
        <title>Orb-weaving spider Araneus ventricosus genome elucidates the spidroin gene catalogue.</title>
        <authorList>
            <person name="Kono N."/>
            <person name="Nakamura H."/>
            <person name="Ohtoshi R."/>
            <person name="Moran D.A.P."/>
            <person name="Shinohara A."/>
            <person name="Yoshida Y."/>
            <person name="Fujiwara M."/>
            <person name="Mori M."/>
            <person name="Tomita M."/>
            <person name="Arakawa K."/>
        </authorList>
    </citation>
    <scope>NUCLEOTIDE SEQUENCE [LARGE SCALE GENOMIC DNA]</scope>
</reference>
<dbReference type="AlphaFoldDB" id="A0A4Y2B5H4"/>
<protein>
    <recommendedName>
        <fullName evidence="3">Integrase catalytic domain-containing protein</fullName>
    </recommendedName>
</protein>
<organism evidence="1 2">
    <name type="scientific">Araneus ventricosus</name>
    <name type="common">Orbweaver spider</name>
    <name type="synonym">Epeira ventricosa</name>
    <dbReference type="NCBI Taxonomy" id="182803"/>
    <lineage>
        <taxon>Eukaryota</taxon>
        <taxon>Metazoa</taxon>
        <taxon>Ecdysozoa</taxon>
        <taxon>Arthropoda</taxon>
        <taxon>Chelicerata</taxon>
        <taxon>Arachnida</taxon>
        <taxon>Araneae</taxon>
        <taxon>Araneomorphae</taxon>
        <taxon>Entelegynae</taxon>
        <taxon>Araneoidea</taxon>
        <taxon>Araneidae</taxon>
        <taxon>Araneus</taxon>
    </lineage>
</organism>
<dbReference type="InterPro" id="IPR012337">
    <property type="entry name" value="RNaseH-like_sf"/>
</dbReference>
<evidence type="ECO:0000313" key="1">
    <source>
        <dbReference type="EMBL" id="GBL87047.1"/>
    </source>
</evidence>
<comment type="caution">
    <text evidence="1">The sequence shown here is derived from an EMBL/GenBank/DDBJ whole genome shotgun (WGS) entry which is preliminary data.</text>
</comment>
<dbReference type="GO" id="GO:0003676">
    <property type="term" value="F:nucleic acid binding"/>
    <property type="evidence" value="ECO:0007669"/>
    <property type="project" value="InterPro"/>
</dbReference>
<dbReference type="PANTHER" id="PTHR47331">
    <property type="entry name" value="PHD-TYPE DOMAIN-CONTAINING PROTEIN"/>
    <property type="match status" value="1"/>
</dbReference>
<keyword evidence="2" id="KW-1185">Reference proteome</keyword>
<accession>A0A4Y2B5H4</accession>
<dbReference type="EMBL" id="BGPR01000051">
    <property type="protein sequence ID" value="GBL87047.1"/>
    <property type="molecule type" value="Genomic_DNA"/>
</dbReference>
<dbReference type="OrthoDB" id="5986643at2759"/>
<dbReference type="InterPro" id="IPR036397">
    <property type="entry name" value="RNaseH_sf"/>
</dbReference>
<dbReference type="Gene3D" id="3.30.420.10">
    <property type="entry name" value="Ribonuclease H-like superfamily/Ribonuclease H"/>
    <property type="match status" value="1"/>
</dbReference>
<proteinExistence type="predicted"/>
<name>A0A4Y2B5H4_ARAVE</name>
<evidence type="ECO:0008006" key="3">
    <source>
        <dbReference type="Google" id="ProtNLM"/>
    </source>
</evidence>
<gene>
    <name evidence="1" type="ORF">AVEN_218747_1</name>
</gene>
<evidence type="ECO:0000313" key="2">
    <source>
        <dbReference type="Proteomes" id="UP000499080"/>
    </source>
</evidence>
<dbReference type="SUPFAM" id="SSF53098">
    <property type="entry name" value="Ribonuclease H-like"/>
    <property type="match status" value="1"/>
</dbReference>
<sequence length="114" mass="13053">MIRRCLACKRYSAKSENQLTSQLPDDIIAQTPPFYTCGVDLAGPIYVKNFEGMQKSYIVLFSCATTRALLLELAPTMTTESFSMAFRRFIFRRGNCRIIYSNNAKTFKKSSREL</sequence>
<dbReference type="Proteomes" id="UP000499080">
    <property type="component" value="Unassembled WGS sequence"/>
</dbReference>